<comment type="caution">
    <text evidence="1">The sequence shown here is derived from an EMBL/GenBank/DDBJ whole genome shotgun (WGS) entry which is preliminary data.</text>
</comment>
<protein>
    <submittedName>
        <fullName evidence="1">Uncharacterized protein</fullName>
    </submittedName>
</protein>
<dbReference type="EMBL" id="JASBWS010000012">
    <property type="protein sequence ID" value="KAJ9113495.1"/>
    <property type="molecule type" value="Genomic_DNA"/>
</dbReference>
<sequence length="420" mass="46579">MASNPPITTFKSNGSLDLQSRINRFLTTLEPHARFFLAQGRTHLDSLVERDKTQNRILKPDKTGWVAATGFEGTTSLVDGTNDADAEARGSHVSVSAMSSVSQRAGRVARMRDRNGNTAEALNIVAAQRQTSGIKFKSKPKIRLVAGPDTSSSPILPWKDIRPRTPPEERKEPESRLEPVVEIPIVEPHHQDENNGADEQPLAGEEKRETSNKRKLVVGGTSERHDQNHVKKSRRQEDNIAKPEFVLVVGGKKTGRQENDVAASKKGILGKSKLRKENENGKKEPKVASTKTKPRPLVDSSSKINSSAKSKETKNDKALSKQLSKTIAKNPSQRQNAPQLAEDKAREEILTVRRNKRREKLALKTTSIPVSKKKSTKTRARESSGEDSNEENRSERNQKHDTGKKGERVACQTRQGSQRA</sequence>
<keyword evidence="2" id="KW-1185">Reference proteome</keyword>
<dbReference type="Proteomes" id="UP001230649">
    <property type="component" value="Unassembled WGS sequence"/>
</dbReference>
<accession>A0ACC2WQE2</accession>
<proteinExistence type="predicted"/>
<evidence type="ECO:0000313" key="2">
    <source>
        <dbReference type="Proteomes" id="UP001230649"/>
    </source>
</evidence>
<reference evidence="1" key="1">
    <citation type="submission" date="2023-04" db="EMBL/GenBank/DDBJ databases">
        <title>Draft Genome sequencing of Naganishia species isolated from polar environments using Oxford Nanopore Technology.</title>
        <authorList>
            <person name="Leo P."/>
            <person name="Venkateswaran K."/>
        </authorList>
    </citation>
    <scope>NUCLEOTIDE SEQUENCE</scope>
    <source>
        <strain evidence="1">MNA-CCFEE 5262</strain>
    </source>
</reference>
<name>A0ACC2WQE2_9TREE</name>
<gene>
    <name evidence="1" type="ORF">QFC20_001846</name>
</gene>
<organism evidence="1 2">
    <name type="scientific">Naganishia adeliensis</name>
    <dbReference type="NCBI Taxonomy" id="92952"/>
    <lineage>
        <taxon>Eukaryota</taxon>
        <taxon>Fungi</taxon>
        <taxon>Dikarya</taxon>
        <taxon>Basidiomycota</taxon>
        <taxon>Agaricomycotina</taxon>
        <taxon>Tremellomycetes</taxon>
        <taxon>Filobasidiales</taxon>
        <taxon>Filobasidiaceae</taxon>
        <taxon>Naganishia</taxon>
    </lineage>
</organism>
<evidence type="ECO:0000313" key="1">
    <source>
        <dbReference type="EMBL" id="KAJ9113495.1"/>
    </source>
</evidence>